<accession>A0A7S3J524</accession>
<gene>
    <name evidence="1" type="ORF">EHAR0213_LOCUS5000</name>
</gene>
<sequence length="132" mass="15846">MFVDHDEFRGTLGGIRLYDLINYPYTISPKEYYNSSKPKMFEVLGLKDSNEKNTLTIDCKFYQDTCPLKKPKMKNMVKLYVASIRYIYQQDLLMRVKDYFFDRLLDSITDTNPYIYELKSDIEEKLIRFESK</sequence>
<evidence type="ECO:0000313" key="1">
    <source>
        <dbReference type="EMBL" id="CAE0346090.1"/>
    </source>
</evidence>
<name>A0A7S3J524_9SPIT</name>
<proteinExistence type="predicted"/>
<protein>
    <submittedName>
        <fullName evidence="1">Uncharacterized protein</fullName>
    </submittedName>
</protein>
<dbReference type="AlphaFoldDB" id="A0A7S3J524"/>
<organism evidence="1">
    <name type="scientific">Euplotes harpa</name>
    <dbReference type="NCBI Taxonomy" id="151035"/>
    <lineage>
        <taxon>Eukaryota</taxon>
        <taxon>Sar</taxon>
        <taxon>Alveolata</taxon>
        <taxon>Ciliophora</taxon>
        <taxon>Intramacronucleata</taxon>
        <taxon>Spirotrichea</taxon>
        <taxon>Hypotrichia</taxon>
        <taxon>Euplotida</taxon>
        <taxon>Euplotidae</taxon>
        <taxon>Euplotes</taxon>
    </lineage>
</organism>
<dbReference type="EMBL" id="HBII01011704">
    <property type="protein sequence ID" value="CAE0346090.1"/>
    <property type="molecule type" value="Transcribed_RNA"/>
</dbReference>
<reference evidence="1" key="1">
    <citation type="submission" date="2021-01" db="EMBL/GenBank/DDBJ databases">
        <authorList>
            <person name="Corre E."/>
            <person name="Pelletier E."/>
            <person name="Niang G."/>
            <person name="Scheremetjew M."/>
            <person name="Finn R."/>
            <person name="Kale V."/>
            <person name="Holt S."/>
            <person name="Cochrane G."/>
            <person name="Meng A."/>
            <person name="Brown T."/>
            <person name="Cohen L."/>
        </authorList>
    </citation>
    <scope>NUCLEOTIDE SEQUENCE</scope>
    <source>
        <strain evidence="1">FSP1.4</strain>
    </source>
</reference>